<evidence type="ECO:0000259" key="3">
    <source>
        <dbReference type="Pfam" id="PF01575"/>
    </source>
</evidence>
<dbReference type="PANTHER" id="PTHR43841:SF1">
    <property type="entry name" value="3-HYDROXYACYL-THIOESTER DEHYDRATASE X"/>
    <property type="match status" value="1"/>
</dbReference>
<gene>
    <name evidence="4" type="ORF">DDE83_008353</name>
</gene>
<keyword evidence="5" id="KW-1185">Reference proteome</keyword>
<accession>A0A364MTH3</accession>
<dbReference type="STRING" id="183478.A0A364MTH3"/>
<feature type="domain" description="MaoC-like" evidence="3">
    <location>
        <begin position="233"/>
        <end position="286"/>
    </location>
</feature>
<dbReference type="PANTHER" id="PTHR43841">
    <property type="entry name" value="3-HYDROXYACYL-THIOESTER DEHYDRATASE HTDX-RELATED"/>
    <property type="match status" value="1"/>
</dbReference>
<proteinExistence type="predicted"/>
<comment type="caution">
    <text evidence="4">The sequence shown here is derived from an EMBL/GenBank/DDBJ whole genome shotgun (WGS) entry which is preliminary data.</text>
</comment>
<name>A0A364MTH3_STELY</name>
<feature type="region of interest" description="Disordered" evidence="1">
    <location>
        <begin position="218"/>
        <end position="240"/>
    </location>
</feature>
<feature type="transmembrane region" description="Helical" evidence="2">
    <location>
        <begin position="46"/>
        <end position="65"/>
    </location>
</feature>
<evidence type="ECO:0000313" key="4">
    <source>
        <dbReference type="EMBL" id="RAR03102.1"/>
    </source>
</evidence>
<keyword evidence="2" id="KW-0812">Transmembrane</keyword>
<keyword evidence="2" id="KW-1133">Transmembrane helix</keyword>
<dbReference type="SUPFAM" id="SSF54637">
    <property type="entry name" value="Thioesterase/thiol ester dehydrase-isomerase"/>
    <property type="match status" value="1"/>
</dbReference>
<dbReference type="InterPro" id="IPR002539">
    <property type="entry name" value="MaoC-like_dom"/>
</dbReference>
<dbReference type="EMBL" id="QGDH01000192">
    <property type="protein sequence ID" value="RAR03102.1"/>
    <property type="molecule type" value="Genomic_DNA"/>
</dbReference>
<organism evidence="4 5">
    <name type="scientific">Stemphylium lycopersici</name>
    <name type="common">Tomato gray leaf spot disease fungus</name>
    <name type="synonym">Thyrospora lycopersici</name>
    <dbReference type="NCBI Taxonomy" id="183478"/>
    <lineage>
        <taxon>Eukaryota</taxon>
        <taxon>Fungi</taxon>
        <taxon>Dikarya</taxon>
        <taxon>Ascomycota</taxon>
        <taxon>Pezizomycotina</taxon>
        <taxon>Dothideomycetes</taxon>
        <taxon>Pleosporomycetidae</taxon>
        <taxon>Pleosporales</taxon>
        <taxon>Pleosporineae</taxon>
        <taxon>Pleosporaceae</taxon>
        <taxon>Stemphylium</taxon>
    </lineage>
</organism>
<dbReference type="Gene3D" id="3.10.129.10">
    <property type="entry name" value="Hotdog Thioesterase"/>
    <property type="match status" value="1"/>
</dbReference>
<sequence>MAITIIFLLLGMAFGVLVSFGYRLVPLLSKQTTLAFSPNSLRMGEVVVAIAAMIIKSVIYAIPGVPRANAVRLQLNSPFAVTAEDVARFHLAVGNEGSATSDLGHLQLIMFLSAMTESAMLLLLASPRCPINPLGAVNVRNEFELIRPELCELAELMNAYSAKLEAVVHQEPRVVKRGIEWDLEVRINLATDKDDQSVIFRQIFTMLEFRKIRSSQISTPSRCSDADNLASKPTHKSTQISLSGEDPLRWAALCKDYNFIHLSRVAAKFFGLPGKLAHGNHASAKALWSLENTEFSMPPGDKPLKMQVEFKRPMVVPGVFDVELREPDHTGTEFLILRKGKVHAAGRYS</sequence>
<keyword evidence="4" id="KW-0430">Lectin</keyword>
<evidence type="ECO:0000313" key="5">
    <source>
        <dbReference type="Proteomes" id="UP000249619"/>
    </source>
</evidence>
<dbReference type="Pfam" id="PF01575">
    <property type="entry name" value="MaoC_dehydratas"/>
    <property type="match status" value="1"/>
</dbReference>
<evidence type="ECO:0000256" key="1">
    <source>
        <dbReference type="SAM" id="MobiDB-lite"/>
    </source>
</evidence>
<keyword evidence="2" id="KW-0472">Membrane</keyword>
<dbReference type="Proteomes" id="UP000249619">
    <property type="component" value="Unassembled WGS sequence"/>
</dbReference>
<dbReference type="InterPro" id="IPR029069">
    <property type="entry name" value="HotDog_dom_sf"/>
</dbReference>
<reference evidence="5" key="1">
    <citation type="submission" date="2018-05" db="EMBL/GenBank/DDBJ databases">
        <title>Draft genome sequence of Stemphylium lycopersici strain CIDEFI 213.</title>
        <authorList>
            <person name="Medina R."/>
            <person name="Franco M.E.E."/>
            <person name="Lucentini C.G."/>
            <person name="Saparrat M.C.N."/>
            <person name="Balatti P.A."/>
        </authorList>
    </citation>
    <scope>NUCLEOTIDE SEQUENCE [LARGE SCALE GENOMIC DNA]</scope>
    <source>
        <strain evidence="5">CIDEFI 213</strain>
    </source>
</reference>
<protein>
    <submittedName>
        <fullName evidence="4">Ricin b lectin</fullName>
    </submittedName>
</protein>
<dbReference type="OrthoDB" id="533830at2759"/>
<dbReference type="AlphaFoldDB" id="A0A364MTH3"/>
<feature type="transmembrane region" description="Helical" evidence="2">
    <location>
        <begin position="6"/>
        <end position="25"/>
    </location>
</feature>
<dbReference type="GO" id="GO:0030246">
    <property type="term" value="F:carbohydrate binding"/>
    <property type="evidence" value="ECO:0007669"/>
    <property type="project" value="UniProtKB-KW"/>
</dbReference>
<evidence type="ECO:0000256" key="2">
    <source>
        <dbReference type="SAM" id="Phobius"/>
    </source>
</evidence>